<dbReference type="Proteomes" id="UP001597221">
    <property type="component" value="Unassembled WGS sequence"/>
</dbReference>
<accession>A0ABW4HU76</accession>
<evidence type="ECO:0000259" key="1">
    <source>
        <dbReference type="Pfam" id="PF03466"/>
    </source>
</evidence>
<reference evidence="3" key="1">
    <citation type="journal article" date="2019" name="Int. J. Syst. Evol. Microbiol.">
        <title>The Global Catalogue of Microorganisms (GCM) 10K type strain sequencing project: providing services to taxonomists for standard genome sequencing and annotation.</title>
        <authorList>
            <consortium name="The Broad Institute Genomics Platform"/>
            <consortium name="The Broad Institute Genome Sequencing Center for Infectious Disease"/>
            <person name="Wu L."/>
            <person name="Ma J."/>
        </authorList>
    </citation>
    <scope>NUCLEOTIDE SEQUENCE [LARGE SCALE GENOMIC DNA]</scope>
    <source>
        <strain evidence="3">CGMCC 1.12376</strain>
    </source>
</reference>
<proteinExistence type="predicted"/>
<dbReference type="RefSeq" id="WP_379598579.1">
    <property type="nucleotide sequence ID" value="NZ_JBHUDE010000149.1"/>
</dbReference>
<organism evidence="2 3">
    <name type="scientific">Oceanobacillus luteolus</name>
    <dbReference type="NCBI Taxonomy" id="1274358"/>
    <lineage>
        <taxon>Bacteria</taxon>
        <taxon>Bacillati</taxon>
        <taxon>Bacillota</taxon>
        <taxon>Bacilli</taxon>
        <taxon>Bacillales</taxon>
        <taxon>Bacillaceae</taxon>
        <taxon>Oceanobacillus</taxon>
    </lineage>
</organism>
<name>A0ABW4HU76_9BACI</name>
<keyword evidence="3" id="KW-1185">Reference proteome</keyword>
<protein>
    <submittedName>
        <fullName evidence="2">LysR family transcriptional regulator substrate-binding protein</fullName>
    </submittedName>
</protein>
<dbReference type="Gene3D" id="3.40.190.10">
    <property type="entry name" value="Periplasmic binding protein-like II"/>
    <property type="match status" value="1"/>
</dbReference>
<gene>
    <name evidence="2" type="ORF">ACFSBH_16125</name>
</gene>
<evidence type="ECO:0000313" key="3">
    <source>
        <dbReference type="Proteomes" id="UP001597221"/>
    </source>
</evidence>
<feature type="domain" description="LysR substrate-binding" evidence="1">
    <location>
        <begin position="2"/>
        <end position="94"/>
    </location>
</feature>
<dbReference type="Pfam" id="PF03466">
    <property type="entry name" value="LysR_substrate"/>
    <property type="match status" value="1"/>
</dbReference>
<dbReference type="CDD" id="cd05466">
    <property type="entry name" value="PBP2_LTTR_substrate"/>
    <property type="match status" value="1"/>
</dbReference>
<dbReference type="InterPro" id="IPR005119">
    <property type="entry name" value="LysR_subst-bd"/>
</dbReference>
<dbReference type="EMBL" id="JBHUDE010000149">
    <property type="protein sequence ID" value="MFD1609144.1"/>
    <property type="molecule type" value="Genomic_DNA"/>
</dbReference>
<sequence>MEALSTEPFILLDQGDWSEPLESFKANGLQPNIEYRVIDDYTIMSMVESGLGISILSELVLNKVSYRFVKKETAPPIYRTIGIAYKTRKLCQPQAGILLILLSIGLMKFDRWYITFKN</sequence>
<dbReference type="SUPFAM" id="SSF53850">
    <property type="entry name" value="Periplasmic binding protein-like II"/>
    <property type="match status" value="1"/>
</dbReference>
<comment type="caution">
    <text evidence="2">The sequence shown here is derived from an EMBL/GenBank/DDBJ whole genome shotgun (WGS) entry which is preliminary data.</text>
</comment>
<evidence type="ECO:0000313" key="2">
    <source>
        <dbReference type="EMBL" id="MFD1609144.1"/>
    </source>
</evidence>